<evidence type="ECO:0000313" key="2">
    <source>
        <dbReference type="EMBL" id="QLL77440.1"/>
    </source>
</evidence>
<reference evidence="2 3" key="1">
    <citation type="submission" date="2020-01" db="EMBL/GenBank/DDBJ databases">
        <title>Complete and circular genome sequences of six lactobacillus isolates from horses.</title>
        <authorList>
            <person name="Hassan H.M."/>
        </authorList>
    </citation>
    <scope>NUCLEOTIDE SEQUENCE [LARGE SCALE GENOMIC DNA]</scope>
    <source>
        <strain evidence="2 3">1A</strain>
    </source>
</reference>
<protein>
    <submittedName>
        <fullName evidence="2">Uncharacterized protein</fullName>
    </submittedName>
</protein>
<dbReference type="AlphaFoldDB" id="A0A7H9EIA8"/>
<accession>A0A7H9EIA8</accession>
<gene>
    <name evidence="2" type="ORF">GTO87_01680</name>
</gene>
<dbReference type="EMBL" id="CP047418">
    <property type="protein sequence ID" value="QLL77440.1"/>
    <property type="molecule type" value="Genomic_DNA"/>
</dbReference>
<sequence length="120" mass="13806">MSPKKTADTIRKMVSYFMLLILHEIFISFMSYHHVWILSTLQFYVHSIINSLPFAAGAWIELFSWLVFPFVFVAILSSKLAVPLQVIDTLASENEAANPHVKIYFGLVTATARKAWSKWR</sequence>
<feature type="transmembrane region" description="Helical" evidence="1">
    <location>
        <begin position="12"/>
        <end position="32"/>
    </location>
</feature>
<keyword evidence="1" id="KW-0472">Membrane</keyword>
<keyword evidence="1" id="KW-1133">Transmembrane helix</keyword>
<proteinExistence type="predicted"/>
<dbReference type="KEGG" id="lsw:GTO87_01680"/>
<keyword evidence="1" id="KW-0812">Transmembrane</keyword>
<organism evidence="2 3">
    <name type="scientific">Ligilactobacillus saerimneri</name>
    <dbReference type="NCBI Taxonomy" id="228229"/>
    <lineage>
        <taxon>Bacteria</taxon>
        <taxon>Bacillati</taxon>
        <taxon>Bacillota</taxon>
        <taxon>Bacilli</taxon>
        <taxon>Lactobacillales</taxon>
        <taxon>Lactobacillaceae</taxon>
        <taxon>Ligilactobacillus</taxon>
    </lineage>
</organism>
<evidence type="ECO:0000313" key="3">
    <source>
        <dbReference type="Proteomes" id="UP000510886"/>
    </source>
</evidence>
<dbReference type="RefSeq" id="WP_180849296.1">
    <property type="nucleotide sequence ID" value="NZ_CP047418.1"/>
</dbReference>
<dbReference type="Proteomes" id="UP000510886">
    <property type="component" value="Chromosome"/>
</dbReference>
<feature type="transmembrane region" description="Helical" evidence="1">
    <location>
        <begin position="52"/>
        <end position="76"/>
    </location>
</feature>
<evidence type="ECO:0000256" key="1">
    <source>
        <dbReference type="SAM" id="Phobius"/>
    </source>
</evidence>
<name>A0A7H9EIA8_9LACO</name>